<dbReference type="Gene3D" id="3.40.50.300">
    <property type="entry name" value="P-loop containing nucleotide triphosphate hydrolases"/>
    <property type="match status" value="2"/>
</dbReference>
<dbReference type="RefSeq" id="WP_107036522.1">
    <property type="nucleotide sequence ID" value="NZ_CP098825.1"/>
</dbReference>
<sequence length="909" mass="102692">MTPEEKARVKIDRWFEDAGWEVTDRDHYTPAATAVAIREGLLENNLEADYFLFINGKAVGVLEAKRKEVDITADYVAEQAEHYTRAVPCCYQTHSNPLPLVYLSNGESVLFKNQEKEDSAYDEINRIHSPKEIVKMLGIEDQFAGLPVVKKRGLRDCQFEAITELEKSFRAGQNRALMVLATGAGKTYTAVTAAYRFLNYAKMRRVLFLVDRNNLGKQAEGEFGTYRLTETGDPFNTIFGVSRLKSAVIPKDANVVISTIQRLFAFLKGEPITTDNDDDEESGTTEDIILPPNPALPQDYFDLIVIDECHRSIYGNWKKVLEYFNTARLIGLTATPVPETKAFFNNNIVVNYTLEKSIVDGVNVGARIYRIKTQETENGGAIRVGDKLRQVTRYTGKVETITNRESQNYTKEELNRSIINPAQIKLILQTYKDAVYSEMFIEPQRELNFGYLPKTLIFALNEAHANNIVKIVKEVFGKEDDDKFVQKITYSSGDSDALIRSFRNDKEFRIAVTCTLVATGTDVKPLEVLIFMRDVRSEPLYIQMKGRGTRTIGDDVLRNVTPNAFSKDCFFLVDAVGVTESEKTVPAPGEDEGPTETITFKKLLERMTHGELPDGYFKLLAARLARISSKSTEGQRNEFTELTHGITMADLSERMFKAIDPETSPSLPPYRNVNEPNLDRKGLFAPLANNPKARELLLTLNAGFIKTLMPGEDTLISKGFSMEEAQETTSAFEDYCKTHADEIEALRIIYNNSGEPLTYSMLRDLSVQLRRANSQFNVSQLWNCYSLLNREKVKPRSTQEEKEALTNIIQLVRYALGQIDRLDSLCSSANQYFNLWYGQLQRNISDKQIEVIKQVVRYIASNGAVTIKDIREEDKSQAAQLVKAFGNLTEANKALLSLAGFIIYHRNVA</sequence>
<dbReference type="Proteomes" id="UP000244925">
    <property type="component" value="Unassembled WGS sequence"/>
</dbReference>
<dbReference type="AlphaFoldDB" id="A0A2V1IWH1"/>
<dbReference type="InterPro" id="IPR050742">
    <property type="entry name" value="Helicase_Restrict-Modif_Enz"/>
</dbReference>
<reference evidence="3" key="1">
    <citation type="submission" date="2018-02" db="EMBL/GenBank/DDBJ databases">
        <authorList>
            <person name="Clavel T."/>
            <person name="Strowig T."/>
        </authorList>
    </citation>
    <scope>NUCLEOTIDE SEQUENCE [LARGE SCALE GENOMIC DNA]</scope>
    <source>
        <strain evidence="3">DSM 100764</strain>
    </source>
</reference>
<dbReference type="PROSITE" id="PS51192">
    <property type="entry name" value="HELICASE_ATP_BIND_1"/>
    <property type="match status" value="1"/>
</dbReference>
<dbReference type="GO" id="GO:0005829">
    <property type="term" value="C:cytosol"/>
    <property type="evidence" value="ECO:0007669"/>
    <property type="project" value="TreeGrafter"/>
</dbReference>
<evidence type="ECO:0000259" key="1">
    <source>
        <dbReference type="PROSITE" id="PS51192"/>
    </source>
</evidence>
<accession>A0A2V1IWH1</accession>
<protein>
    <submittedName>
        <fullName evidence="2">DEAD/DEAH box helicase</fullName>
    </submittedName>
</protein>
<dbReference type="GO" id="GO:0004386">
    <property type="term" value="F:helicase activity"/>
    <property type="evidence" value="ECO:0007669"/>
    <property type="project" value="UniProtKB-KW"/>
</dbReference>
<evidence type="ECO:0000313" key="2">
    <source>
        <dbReference type="EMBL" id="PWB06638.1"/>
    </source>
</evidence>
<evidence type="ECO:0000313" key="3">
    <source>
        <dbReference type="Proteomes" id="UP000244925"/>
    </source>
</evidence>
<dbReference type="GO" id="GO:0009307">
    <property type="term" value="P:DNA restriction-modification system"/>
    <property type="evidence" value="ECO:0007669"/>
    <property type="project" value="UniProtKB-KW"/>
</dbReference>
<keyword evidence="2" id="KW-0378">Hydrolase</keyword>
<dbReference type="PANTHER" id="PTHR47396:SF1">
    <property type="entry name" value="ATP-DEPENDENT HELICASE IRC3-RELATED"/>
    <property type="match status" value="1"/>
</dbReference>
<dbReference type="InterPro" id="IPR027417">
    <property type="entry name" value="P-loop_NTPase"/>
</dbReference>
<dbReference type="CDD" id="cd18032">
    <property type="entry name" value="DEXHc_RE_I_III_res"/>
    <property type="match status" value="1"/>
</dbReference>
<dbReference type="Gene3D" id="3.90.1570.30">
    <property type="match status" value="1"/>
</dbReference>
<dbReference type="SUPFAM" id="SSF52540">
    <property type="entry name" value="P-loop containing nucleoside triphosphate hydrolases"/>
    <property type="match status" value="2"/>
</dbReference>
<dbReference type="GO" id="GO:0003677">
    <property type="term" value="F:DNA binding"/>
    <property type="evidence" value="ECO:0007669"/>
    <property type="project" value="UniProtKB-KW"/>
</dbReference>
<dbReference type="Pfam" id="PF08463">
    <property type="entry name" value="EcoEI_R_C"/>
    <property type="match status" value="1"/>
</dbReference>
<dbReference type="InterPro" id="IPR013670">
    <property type="entry name" value="EcoEI_R_C_dom"/>
</dbReference>
<dbReference type="EMBL" id="PUBV01000021">
    <property type="protein sequence ID" value="PWB06638.1"/>
    <property type="molecule type" value="Genomic_DNA"/>
</dbReference>
<gene>
    <name evidence="2" type="ORF">C5O25_09570</name>
</gene>
<dbReference type="Pfam" id="PF04851">
    <property type="entry name" value="ResIII"/>
    <property type="match status" value="1"/>
</dbReference>
<comment type="caution">
    <text evidence="2">The sequence shown here is derived from an EMBL/GenBank/DDBJ whole genome shotgun (WGS) entry which is preliminary data.</text>
</comment>
<dbReference type="CDD" id="cd18799">
    <property type="entry name" value="SF2_C_EcoAI-like"/>
    <property type="match status" value="1"/>
</dbReference>
<proteinExistence type="predicted"/>
<name>A0A2V1IWH1_9BACT</name>
<dbReference type="GO" id="GO:0009035">
    <property type="term" value="F:type I site-specific deoxyribonuclease activity"/>
    <property type="evidence" value="ECO:0007669"/>
    <property type="project" value="UniProtKB-EC"/>
</dbReference>
<dbReference type="InterPro" id="IPR014001">
    <property type="entry name" value="Helicase_ATP-bd"/>
</dbReference>
<feature type="domain" description="Helicase ATP-binding" evidence="1">
    <location>
        <begin position="167"/>
        <end position="354"/>
    </location>
</feature>
<dbReference type="SMART" id="SM00487">
    <property type="entry name" value="DEXDc"/>
    <property type="match status" value="1"/>
</dbReference>
<keyword evidence="3" id="KW-1185">Reference proteome</keyword>
<keyword evidence="2" id="KW-0347">Helicase</keyword>
<keyword evidence="2" id="KW-0547">Nucleotide-binding</keyword>
<organism evidence="2 3">
    <name type="scientific">Paramuribaculum intestinale</name>
    <dbReference type="NCBI Taxonomy" id="2094151"/>
    <lineage>
        <taxon>Bacteria</taxon>
        <taxon>Pseudomonadati</taxon>
        <taxon>Bacteroidota</taxon>
        <taxon>Bacteroidia</taxon>
        <taxon>Bacteroidales</taxon>
        <taxon>Muribaculaceae</taxon>
        <taxon>Paramuribaculum</taxon>
    </lineage>
</organism>
<dbReference type="GO" id="GO:0005524">
    <property type="term" value="F:ATP binding"/>
    <property type="evidence" value="ECO:0007669"/>
    <property type="project" value="UniProtKB-KW"/>
</dbReference>
<dbReference type="GeneID" id="93424772"/>
<dbReference type="InterPro" id="IPR006935">
    <property type="entry name" value="Helicase/UvrB_N"/>
</dbReference>
<dbReference type="PANTHER" id="PTHR47396">
    <property type="entry name" value="TYPE I RESTRICTION ENZYME ECOKI R PROTEIN"/>
    <property type="match status" value="1"/>
</dbReference>
<keyword evidence="2" id="KW-0067">ATP-binding</keyword>